<reference evidence="2 3" key="1">
    <citation type="journal article" date="2020" name="Biotechnol. Biofuels">
        <title>New insights from the biogas microbiome by comprehensive genome-resolved metagenomics of nearly 1600 species originating from multiple anaerobic digesters.</title>
        <authorList>
            <person name="Campanaro S."/>
            <person name="Treu L."/>
            <person name="Rodriguez-R L.M."/>
            <person name="Kovalovszki A."/>
            <person name="Ziels R.M."/>
            <person name="Maus I."/>
            <person name="Zhu X."/>
            <person name="Kougias P.G."/>
            <person name="Basile A."/>
            <person name="Luo G."/>
            <person name="Schluter A."/>
            <person name="Konstantinidis K.T."/>
            <person name="Angelidaki I."/>
        </authorList>
    </citation>
    <scope>NUCLEOTIDE SEQUENCE [LARGE SCALE GENOMIC DNA]</scope>
    <source>
        <strain evidence="2">AS06rmzACSIP_421</strain>
    </source>
</reference>
<accession>A0A847ET67</accession>
<evidence type="ECO:0000313" key="2">
    <source>
        <dbReference type="EMBL" id="NLE30981.1"/>
    </source>
</evidence>
<evidence type="ECO:0000256" key="1">
    <source>
        <dbReference type="SAM" id="Coils"/>
    </source>
</evidence>
<feature type="non-terminal residue" evidence="2">
    <location>
        <position position="658"/>
    </location>
</feature>
<evidence type="ECO:0000313" key="3">
    <source>
        <dbReference type="Proteomes" id="UP000554004"/>
    </source>
</evidence>
<dbReference type="AlphaFoldDB" id="A0A847ET67"/>
<comment type="caution">
    <text evidence="2">The sequence shown here is derived from an EMBL/GenBank/DDBJ whole genome shotgun (WGS) entry which is preliminary data.</text>
</comment>
<dbReference type="Proteomes" id="UP000554004">
    <property type="component" value="Unassembled WGS sequence"/>
</dbReference>
<gene>
    <name evidence="2" type="ORF">GX618_01770</name>
</gene>
<feature type="coiled-coil region" evidence="1">
    <location>
        <begin position="436"/>
        <end position="463"/>
    </location>
</feature>
<name>A0A847ET67_9BACT</name>
<organism evidence="2 3">
    <name type="scientific">Candidatus Dojkabacteria bacterium</name>
    <dbReference type="NCBI Taxonomy" id="2099670"/>
    <lineage>
        <taxon>Bacteria</taxon>
        <taxon>Candidatus Dojkabacteria</taxon>
    </lineage>
</organism>
<keyword evidence="1" id="KW-0175">Coiled coil</keyword>
<sequence length="658" mass="76389">MNKKKDETIHDQIFDFLFDLQKTKKYSNIKPDPNVGELGNSLLEIGTQPALYPIGTTLEEIKRLMEESTAIQMGNEKKFATSPFTPPSELSKRIKKEREKRNGNRFLTQWTSIGGNLDAKADAALLSMFAKKFNLSGEEAIELGNFYKNIKKEESKMVVDKAVWGKQFMPTKEDKDFPDLDIEFLGEDYKKERFKKKEEIINKGQDILLSSILKDVDGKQKFTKTREEEIYKATHGKDRGTWRDKGMKFTRRDTPEARLHYREAQIEKARKEIEKEFSERNKTPLTETEIDQKREEEIDRVTQGADKAVWRDDQWRFASRNMPGATLDYTATQIEEARQEMEQDLEFRKRILDTEVKREDIFNILTDINIPTEDEREQKLRAYFEDRGLDEKYSKLYTSILKQNSRIWDTQDPTFLHDSQETIYKALAFRIVSERLREENIEIDDVEGEVARVESQLRSFMNNNRKNYQVRFQRALLLKRFLDSSKSFNAVFLSGQWDKFETQGLGFTQVVKRIDVFDKDDDGKILKDKDGNPILIGSYFNQGDSVMGKLLGKLYYFHPKNLANGMFNTGELWLKLACGEDGKLNKKSLGYALYNMTPGRIFKKALQNITKPLNNISEGIRTKILNPIFNKLLRGAKKFLRKILGATGIGGQIANAIL</sequence>
<dbReference type="EMBL" id="JAAZAL010000063">
    <property type="protein sequence ID" value="NLE30981.1"/>
    <property type="molecule type" value="Genomic_DNA"/>
</dbReference>
<protein>
    <submittedName>
        <fullName evidence="2">Uncharacterized protein</fullName>
    </submittedName>
</protein>
<proteinExistence type="predicted"/>